<sequence length="78" mass="8710">SAFLTLFPFGNERGVAIGDTLVIHPTRLISSTSTTIRTVHHLDIRTNCYKIGLIATYVPLTCYSLNDEDQTICTCFCR</sequence>
<reference evidence="1" key="1">
    <citation type="submission" date="2014-05" db="EMBL/GenBank/DDBJ databases">
        <authorList>
            <person name="Chronopoulou M."/>
        </authorList>
    </citation>
    <scope>NUCLEOTIDE SEQUENCE</scope>
    <source>
        <tissue evidence="1">Whole organism</tissue>
    </source>
</reference>
<feature type="non-terminal residue" evidence="1">
    <location>
        <position position="1"/>
    </location>
</feature>
<evidence type="ECO:0000313" key="1">
    <source>
        <dbReference type="EMBL" id="CDW27544.1"/>
    </source>
</evidence>
<dbReference type="EMBL" id="HACA01010183">
    <property type="protein sequence ID" value="CDW27544.1"/>
    <property type="molecule type" value="Transcribed_RNA"/>
</dbReference>
<dbReference type="AlphaFoldDB" id="A0A0K2TNK0"/>
<accession>A0A0K2TNK0</accession>
<protein>
    <submittedName>
        <fullName evidence="1">Uncharacterized protein</fullName>
    </submittedName>
</protein>
<name>A0A0K2TNK0_LEPSM</name>
<proteinExistence type="predicted"/>
<organism evidence="1">
    <name type="scientific">Lepeophtheirus salmonis</name>
    <name type="common">Salmon louse</name>
    <name type="synonym">Caligus salmonis</name>
    <dbReference type="NCBI Taxonomy" id="72036"/>
    <lineage>
        <taxon>Eukaryota</taxon>
        <taxon>Metazoa</taxon>
        <taxon>Ecdysozoa</taxon>
        <taxon>Arthropoda</taxon>
        <taxon>Crustacea</taxon>
        <taxon>Multicrustacea</taxon>
        <taxon>Hexanauplia</taxon>
        <taxon>Copepoda</taxon>
        <taxon>Siphonostomatoida</taxon>
        <taxon>Caligidae</taxon>
        <taxon>Lepeophtheirus</taxon>
    </lineage>
</organism>